<protein>
    <submittedName>
        <fullName evidence="8">Glycoside hydrolase family 2</fullName>
    </submittedName>
</protein>
<dbReference type="SUPFAM" id="SSF49303">
    <property type="entry name" value="beta-Galactosidase/glucuronidase domain"/>
    <property type="match status" value="1"/>
</dbReference>
<organism evidence="8 9">
    <name type="scientific">Sphingomonas citri</name>
    <dbReference type="NCBI Taxonomy" id="2862499"/>
    <lineage>
        <taxon>Bacteria</taxon>
        <taxon>Pseudomonadati</taxon>
        <taxon>Pseudomonadota</taxon>
        <taxon>Alphaproteobacteria</taxon>
        <taxon>Sphingomonadales</taxon>
        <taxon>Sphingomonadaceae</taxon>
        <taxon>Sphingomonas</taxon>
    </lineage>
</organism>
<keyword evidence="2 8" id="KW-0378">Hydrolase</keyword>
<evidence type="ECO:0000259" key="5">
    <source>
        <dbReference type="Pfam" id="PF00703"/>
    </source>
</evidence>
<evidence type="ECO:0000313" key="8">
    <source>
        <dbReference type="EMBL" id="MBW6531028.1"/>
    </source>
</evidence>
<evidence type="ECO:0000256" key="3">
    <source>
        <dbReference type="ARBA" id="ARBA00023295"/>
    </source>
</evidence>
<evidence type="ECO:0000259" key="6">
    <source>
        <dbReference type="Pfam" id="PF02836"/>
    </source>
</evidence>
<comment type="caution">
    <text evidence="8">The sequence shown here is derived from an EMBL/GenBank/DDBJ whole genome shotgun (WGS) entry which is preliminary data.</text>
</comment>
<dbReference type="Gene3D" id="2.60.40.10">
    <property type="entry name" value="Immunoglobulins"/>
    <property type="match status" value="1"/>
</dbReference>
<dbReference type="GO" id="GO:0016787">
    <property type="term" value="F:hydrolase activity"/>
    <property type="evidence" value="ECO:0007669"/>
    <property type="project" value="UniProtKB-KW"/>
</dbReference>
<dbReference type="Pfam" id="PF00703">
    <property type="entry name" value="Glyco_hydro_2"/>
    <property type="match status" value="1"/>
</dbReference>
<dbReference type="Proteomes" id="UP000759103">
    <property type="component" value="Unassembled WGS sequence"/>
</dbReference>
<dbReference type="InterPro" id="IPR008979">
    <property type="entry name" value="Galactose-bd-like_sf"/>
</dbReference>
<evidence type="ECO:0000259" key="7">
    <source>
        <dbReference type="Pfam" id="PF02837"/>
    </source>
</evidence>
<dbReference type="InterPro" id="IPR006102">
    <property type="entry name" value="Ig-like_GH2"/>
</dbReference>
<dbReference type="InterPro" id="IPR051913">
    <property type="entry name" value="GH2_Domain-Containing"/>
</dbReference>
<keyword evidence="9" id="KW-1185">Reference proteome</keyword>
<accession>A0ABS7BN46</accession>
<keyword evidence="3" id="KW-0326">Glycosidase</keyword>
<dbReference type="InterPro" id="IPR013783">
    <property type="entry name" value="Ig-like_fold"/>
</dbReference>
<name>A0ABS7BN46_9SPHN</name>
<dbReference type="InterPro" id="IPR006103">
    <property type="entry name" value="Glyco_hydro_2_cat"/>
</dbReference>
<dbReference type="PANTHER" id="PTHR42732">
    <property type="entry name" value="BETA-GALACTOSIDASE"/>
    <property type="match status" value="1"/>
</dbReference>
<dbReference type="InterPro" id="IPR006104">
    <property type="entry name" value="Glyco_hydro_2_N"/>
</dbReference>
<dbReference type="Pfam" id="PF02837">
    <property type="entry name" value="Glyco_hydro_2_N"/>
    <property type="match status" value="1"/>
</dbReference>
<gene>
    <name evidence="8" type="ORF">KZ820_09810</name>
</gene>
<dbReference type="EMBL" id="JAHXZN010000002">
    <property type="protein sequence ID" value="MBW6531028.1"/>
    <property type="molecule type" value="Genomic_DNA"/>
</dbReference>
<evidence type="ECO:0000256" key="4">
    <source>
        <dbReference type="SAM" id="SignalP"/>
    </source>
</evidence>
<feature type="domain" description="Glycoside hydrolase family 2 immunoglobulin-like beta-sandwich" evidence="5">
    <location>
        <begin position="222"/>
        <end position="299"/>
    </location>
</feature>
<feature type="domain" description="Glycoside hydrolase family 2 catalytic" evidence="6">
    <location>
        <begin position="393"/>
        <end position="530"/>
    </location>
</feature>
<dbReference type="InterPro" id="IPR017853">
    <property type="entry name" value="GH"/>
</dbReference>
<reference evidence="8 9" key="1">
    <citation type="submission" date="2021-07" db="EMBL/GenBank/DDBJ databases">
        <title>Sphingomonas sp.</title>
        <authorList>
            <person name="Feng G."/>
            <person name="Li J."/>
            <person name="Pan M."/>
        </authorList>
    </citation>
    <scope>NUCLEOTIDE SEQUENCE [LARGE SCALE GENOMIC DNA]</scope>
    <source>
        <strain evidence="8 9">RRHST34</strain>
    </source>
</reference>
<dbReference type="SUPFAM" id="SSF51445">
    <property type="entry name" value="(Trans)glycosidases"/>
    <property type="match status" value="1"/>
</dbReference>
<dbReference type="Gene3D" id="2.60.120.260">
    <property type="entry name" value="Galactose-binding domain-like"/>
    <property type="match status" value="1"/>
</dbReference>
<feature type="signal peptide" evidence="4">
    <location>
        <begin position="1"/>
        <end position="20"/>
    </location>
</feature>
<dbReference type="RefSeq" id="WP_219748431.1">
    <property type="nucleotide sequence ID" value="NZ_JAHXZN010000002.1"/>
</dbReference>
<dbReference type="PANTHER" id="PTHR42732:SF2">
    <property type="entry name" value="BETA-MANNOSIDASE"/>
    <property type="match status" value="1"/>
</dbReference>
<evidence type="ECO:0000313" key="9">
    <source>
        <dbReference type="Proteomes" id="UP000759103"/>
    </source>
</evidence>
<feature type="domain" description="Glycosyl hydrolases family 2 sugar binding" evidence="7">
    <location>
        <begin position="112"/>
        <end position="182"/>
    </location>
</feature>
<comment type="similarity">
    <text evidence="1">Belongs to the glycosyl hydrolase 2 family.</text>
</comment>
<dbReference type="InterPro" id="IPR036156">
    <property type="entry name" value="Beta-gal/glucu_dom_sf"/>
</dbReference>
<evidence type="ECO:0000256" key="1">
    <source>
        <dbReference type="ARBA" id="ARBA00007401"/>
    </source>
</evidence>
<feature type="chain" id="PRO_5045246758" evidence="4">
    <location>
        <begin position="21"/>
        <end position="657"/>
    </location>
</feature>
<dbReference type="Gene3D" id="3.20.20.80">
    <property type="entry name" value="Glycosidases"/>
    <property type="match status" value="1"/>
</dbReference>
<keyword evidence="4" id="KW-0732">Signal</keyword>
<proteinExistence type="inferred from homology"/>
<evidence type="ECO:0000256" key="2">
    <source>
        <dbReference type="ARBA" id="ARBA00022801"/>
    </source>
</evidence>
<dbReference type="SUPFAM" id="SSF49785">
    <property type="entry name" value="Galactose-binding domain-like"/>
    <property type="match status" value="1"/>
</dbReference>
<dbReference type="Pfam" id="PF02836">
    <property type="entry name" value="Glyco_hydro_2_C"/>
    <property type="match status" value="1"/>
</dbReference>
<sequence>MSKLAIIVAALAGAATCPLAAAQTAPATPAGKIYTSDLVTRWGRAVTPDNAWRSYPRPQMKRTKWLNLNGQWDYAVRPKAAPQPAAMDGKILVPFAVESRLSGVARSVTPDDRLWYKRSFAVPADWQGQRVLLHFGAVDYEASIMVNGSLVGTHRGGSDAFSLDVTDYLKSGDNELVVQVTDPTSTGAQPRGKQVLKPNSIWYTPVTGIWQTVWLEPVPALHVEDMKITPDIDRGTLSVDVALNRSAADDDAVRITASQKGRTVATTLVRGNRPATLAIPDAHLWSPDDPFLYDLKVELVKVRSPYTGPDNSPHRQRGDSILTAQEAALYRTAAVQGGARDTVDGYFAMRKSSIGAGKVPGQPVMMLNNKPLFQNGTLDQGWWPDGLLTPPSEEAIRFEIDYLKSSGFNMLRKHIKVEPAQYYYEADRMGILIWQDMPSGEEDESLDQFVRPSSQGEALMPQETTNEFEYELTRMISDLRNHPSIVTWVVNNEGWGQYASTRLAKMVHELDPSRLVNKVSGWLDTGDAGSDLYDIHTYEDVPKAPTHQTHRAIVIGEFGGIGLPVPGHLWFPARNNWGYQTAKDKADYQARYQRKYDEVIRQARELGLSAAVYTQTTDVEGEINGLLTYDRAESKLPPATFARIHAPLHAAEPGAGK</sequence>